<dbReference type="CDD" id="cd00093">
    <property type="entry name" value="HTH_XRE"/>
    <property type="match status" value="1"/>
</dbReference>
<dbReference type="Proteomes" id="UP001269400">
    <property type="component" value="Unassembled WGS sequence"/>
</dbReference>
<evidence type="ECO:0000259" key="1">
    <source>
        <dbReference type="PROSITE" id="PS50943"/>
    </source>
</evidence>
<evidence type="ECO:0000313" key="2">
    <source>
        <dbReference type="EMBL" id="MDU9694182.1"/>
    </source>
</evidence>
<protein>
    <submittedName>
        <fullName evidence="2">Helix-turn-helix transcriptional regulator</fullName>
    </submittedName>
</protein>
<proteinExistence type="predicted"/>
<accession>A0AAX6NE96</accession>
<dbReference type="Gene3D" id="1.10.260.40">
    <property type="entry name" value="lambda repressor-like DNA-binding domains"/>
    <property type="match status" value="1"/>
</dbReference>
<dbReference type="SMART" id="SM00530">
    <property type="entry name" value="HTH_XRE"/>
    <property type="match status" value="1"/>
</dbReference>
<dbReference type="GO" id="GO:0003677">
    <property type="term" value="F:DNA binding"/>
    <property type="evidence" value="ECO:0007669"/>
    <property type="project" value="InterPro"/>
</dbReference>
<dbReference type="SUPFAM" id="SSF47413">
    <property type="entry name" value="lambda repressor-like DNA-binding domains"/>
    <property type="match status" value="1"/>
</dbReference>
<reference evidence="2" key="2">
    <citation type="submission" date="2022-12" db="EMBL/GenBank/DDBJ databases">
        <authorList>
            <person name="Dechsakulwatana C."/>
            <person name="Rungsihiranrut A."/>
            <person name="Muangchinda C."/>
            <person name="Ningthoujam R."/>
            <person name="Klankeo P."/>
            <person name="Pinyakong O."/>
        </authorList>
    </citation>
    <scope>NUCLEOTIDE SEQUENCE</scope>
    <source>
        <strain evidence="2">TL01-2</strain>
    </source>
</reference>
<sequence length="218" mass="25492">MSSEQVKDFSELDEIVIDATSKRLKFLVKRIGLSQSQLAKILDRDSKTISNYYCGKSLPDKKDLIVLSRVLGVSYDDILVFKGDIEGYQRTNQYHLEFDEKTEKVCAEFIKNSSKDSKLFNTSSQGYANIRNLEEATIAMQFLHFMTEEDISSRMMAAILYRGGIYSDYMHHIYEVYIWEKLSEEQKLICQKQFAYLRGESEEEPSFSERYNIKKMRP</sequence>
<evidence type="ECO:0000313" key="3">
    <source>
        <dbReference type="Proteomes" id="UP001269400"/>
    </source>
</evidence>
<organism evidence="2 3">
    <name type="scientific">Priestia aryabhattai</name>
    <name type="common">Bacillus aryabhattai</name>
    <dbReference type="NCBI Taxonomy" id="412384"/>
    <lineage>
        <taxon>Bacteria</taxon>
        <taxon>Bacillati</taxon>
        <taxon>Bacillota</taxon>
        <taxon>Bacilli</taxon>
        <taxon>Bacillales</taxon>
        <taxon>Bacillaceae</taxon>
        <taxon>Priestia</taxon>
    </lineage>
</organism>
<dbReference type="AlphaFoldDB" id="A0AAX6NE96"/>
<dbReference type="RefSeq" id="WP_316911394.1">
    <property type="nucleotide sequence ID" value="NZ_JAPTGD010000002.1"/>
</dbReference>
<feature type="domain" description="HTH cro/C1-type" evidence="1">
    <location>
        <begin position="24"/>
        <end position="78"/>
    </location>
</feature>
<reference evidence="2" key="1">
    <citation type="journal article" date="2022" name="J Environ Chem Eng">
        <title>Biodegradation of petroleum oil using a constructed nonpathogenic and heavy metal-tolerant bacterial consortium isolated from marine sponges.</title>
        <authorList>
            <person name="Dechsakulwatana C."/>
            <person name="Rungsihiranrut A."/>
            <person name="Muangchinda C."/>
            <person name="Ningthoujam R."/>
            <person name="Klankeo P."/>
            <person name="Pinyakong O."/>
        </authorList>
    </citation>
    <scope>NUCLEOTIDE SEQUENCE</scope>
    <source>
        <strain evidence="2">TL01-2</strain>
    </source>
</reference>
<dbReference type="Pfam" id="PF01381">
    <property type="entry name" value="HTH_3"/>
    <property type="match status" value="1"/>
</dbReference>
<dbReference type="InterPro" id="IPR001387">
    <property type="entry name" value="Cro/C1-type_HTH"/>
</dbReference>
<dbReference type="InterPro" id="IPR010982">
    <property type="entry name" value="Lambda_DNA-bd_dom_sf"/>
</dbReference>
<comment type="caution">
    <text evidence="2">The sequence shown here is derived from an EMBL/GenBank/DDBJ whole genome shotgun (WGS) entry which is preliminary data.</text>
</comment>
<dbReference type="PROSITE" id="PS50943">
    <property type="entry name" value="HTH_CROC1"/>
    <property type="match status" value="1"/>
</dbReference>
<dbReference type="EMBL" id="JAPTGD010000002">
    <property type="protein sequence ID" value="MDU9694182.1"/>
    <property type="molecule type" value="Genomic_DNA"/>
</dbReference>
<gene>
    <name evidence="2" type="ORF">O0Q50_23640</name>
</gene>
<name>A0AAX6NE96_PRIAR</name>